<organism evidence="1 2">
    <name type="scientific">Ktedonosporobacter rubrisoli</name>
    <dbReference type="NCBI Taxonomy" id="2509675"/>
    <lineage>
        <taxon>Bacteria</taxon>
        <taxon>Bacillati</taxon>
        <taxon>Chloroflexota</taxon>
        <taxon>Ktedonobacteria</taxon>
        <taxon>Ktedonobacterales</taxon>
        <taxon>Ktedonosporobacteraceae</taxon>
        <taxon>Ktedonosporobacter</taxon>
    </lineage>
</organism>
<protein>
    <submittedName>
        <fullName evidence="1">Uncharacterized protein</fullName>
    </submittedName>
</protein>
<dbReference type="RefSeq" id="WP_129893692.1">
    <property type="nucleotide sequence ID" value="NZ_CP035758.1"/>
</dbReference>
<dbReference type="Proteomes" id="UP000290365">
    <property type="component" value="Chromosome"/>
</dbReference>
<gene>
    <name evidence="1" type="ORF">EPA93_44325</name>
</gene>
<proteinExistence type="predicted"/>
<evidence type="ECO:0000313" key="1">
    <source>
        <dbReference type="EMBL" id="QBD82623.1"/>
    </source>
</evidence>
<dbReference type="KEGG" id="kbs:EPA93_44325"/>
<accession>A0A4P6K3X4</accession>
<dbReference type="OrthoDB" id="150704at2"/>
<dbReference type="EMBL" id="CP035758">
    <property type="protein sequence ID" value="QBD82623.1"/>
    <property type="molecule type" value="Genomic_DNA"/>
</dbReference>
<keyword evidence="2" id="KW-1185">Reference proteome</keyword>
<sequence>MAGGTRFVQRLETQEAELHMELPSPEIPGDYMNTPTQEASVTIQTSPVPVSAVPPCFGAATVIAHHLRHQGVLSTIEERVRFAQHRFDHYDVIDFPLVLLGYAVSSERTLDALSECFQPFAAPFTALFGRERLLHRSTLSRFLAALHQAAIEALHTMFLEDLRARPLEKEGKTGELWDRQSSLSLCQ</sequence>
<reference evidence="1 2" key="1">
    <citation type="submission" date="2019-01" db="EMBL/GenBank/DDBJ databases">
        <title>Ktedonosporobacter rubrisoli SCAWS-G2.</title>
        <authorList>
            <person name="Huang Y."/>
            <person name="Yan B."/>
        </authorList>
    </citation>
    <scope>NUCLEOTIDE SEQUENCE [LARGE SCALE GENOMIC DNA]</scope>
    <source>
        <strain evidence="1 2">SCAWS-G2</strain>
    </source>
</reference>
<evidence type="ECO:0000313" key="2">
    <source>
        <dbReference type="Proteomes" id="UP000290365"/>
    </source>
</evidence>
<dbReference type="AlphaFoldDB" id="A0A4P6K3X4"/>
<name>A0A4P6K3X4_KTERU</name>